<dbReference type="Gene3D" id="2.160.20.80">
    <property type="entry name" value="E3 ubiquitin-protein ligase SopA"/>
    <property type="match status" value="1"/>
</dbReference>
<organism evidence="1 2">
    <name type="scientific">Chlorogloeopsis fritschii PCC 6912</name>
    <dbReference type="NCBI Taxonomy" id="211165"/>
    <lineage>
        <taxon>Bacteria</taxon>
        <taxon>Bacillati</taxon>
        <taxon>Cyanobacteriota</taxon>
        <taxon>Cyanophyceae</taxon>
        <taxon>Nostocales</taxon>
        <taxon>Chlorogloeopsidaceae</taxon>
        <taxon>Chlorogloeopsis</taxon>
    </lineage>
</organism>
<dbReference type="PANTHER" id="PTHR14136">
    <property type="entry name" value="BTB_POZ DOMAIN-CONTAINING PROTEIN KCTD9"/>
    <property type="match status" value="1"/>
</dbReference>
<evidence type="ECO:0000313" key="2">
    <source>
        <dbReference type="Proteomes" id="UP000268857"/>
    </source>
</evidence>
<dbReference type="EMBL" id="RSCJ01000029">
    <property type="protein sequence ID" value="RUR74448.1"/>
    <property type="molecule type" value="Genomic_DNA"/>
</dbReference>
<dbReference type="InterPro" id="IPR051082">
    <property type="entry name" value="Pentapeptide-BTB/POZ_domain"/>
</dbReference>
<dbReference type="PANTHER" id="PTHR14136:SF17">
    <property type="entry name" value="BTB_POZ DOMAIN-CONTAINING PROTEIN KCTD9"/>
    <property type="match status" value="1"/>
</dbReference>
<dbReference type="Pfam" id="PF00805">
    <property type="entry name" value="Pentapeptide"/>
    <property type="match status" value="2"/>
</dbReference>
<dbReference type="SUPFAM" id="SSF141571">
    <property type="entry name" value="Pentapeptide repeat-like"/>
    <property type="match status" value="1"/>
</dbReference>
<name>A0A433N0R8_CHLFR</name>
<sequence>MLEKLFSCKLVNWVSKQTYSPKLVKEQLVIAIQNLGNQDIEISLAAIDTLERIAQNYPQYHWEIINNLSIFVRNNTSFLSKVKIESEPLSKISADIQAALSVIGRRDATKDPESQQLDLSYTDIRGVNLHNANLQGVNLYQANLSGANLVDANLQESILGAANLSEANLSGANLSRAILNAANLRAANLTGANLTEANLFLANLCGANLDRANLAGTNLRDANIY</sequence>
<evidence type="ECO:0008006" key="3">
    <source>
        <dbReference type="Google" id="ProtNLM"/>
    </source>
</evidence>
<gene>
    <name evidence="1" type="ORF">PCC6912_52230</name>
</gene>
<dbReference type="STRING" id="211165.GCA_000317285_05480"/>
<evidence type="ECO:0000313" key="1">
    <source>
        <dbReference type="EMBL" id="RUR74448.1"/>
    </source>
</evidence>
<comment type="caution">
    <text evidence="1">The sequence shown here is derived from an EMBL/GenBank/DDBJ whole genome shotgun (WGS) entry which is preliminary data.</text>
</comment>
<protein>
    <recommendedName>
        <fullName evidence="3">Pentapeptide repeat-containing protein</fullName>
    </recommendedName>
</protein>
<dbReference type="OrthoDB" id="528527at2"/>
<dbReference type="Proteomes" id="UP000268857">
    <property type="component" value="Unassembled WGS sequence"/>
</dbReference>
<accession>A0A433N0R8</accession>
<reference evidence="1 2" key="1">
    <citation type="journal article" date="2019" name="Genome Biol. Evol.">
        <title>Day and night: Metabolic profiles and evolutionary relationships of six axenic non-marine cyanobacteria.</title>
        <authorList>
            <person name="Will S.E."/>
            <person name="Henke P."/>
            <person name="Boedeker C."/>
            <person name="Huang S."/>
            <person name="Brinkmann H."/>
            <person name="Rohde M."/>
            <person name="Jarek M."/>
            <person name="Friedl T."/>
            <person name="Seufert S."/>
            <person name="Schumacher M."/>
            <person name="Overmann J."/>
            <person name="Neumann-Schaal M."/>
            <person name="Petersen J."/>
        </authorList>
    </citation>
    <scope>NUCLEOTIDE SEQUENCE [LARGE SCALE GENOMIC DNA]</scope>
    <source>
        <strain evidence="1 2">PCC 6912</strain>
    </source>
</reference>
<dbReference type="InterPro" id="IPR001646">
    <property type="entry name" value="5peptide_repeat"/>
</dbReference>
<keyword evidence="2" id="KW-1185">Reference proteome</keyword>
<proteinExistence type="predicted"/>
<dbReference type="AlphaFoldDB" id="A0A433N0R8"/>